<feature type="domain" description="EamA" evidence="2">
    <location>
        <begin position="152"/>
        <end position="279"/>
    </location>
</feature>
<keyword evidence="1" id="KW-0472">Membrane</keyword>
<accession>A0A1G7UJ64</accession>
<dbReference type="AlphaFoldDB" id="A0A1G7UJ64"/>
<dbReference type="GO" id="GO:0016020">
    <property type="term" value="C:membrane"/>
    <property type="evidence" value="ECO:0007669"/>
    <property type="project" value="InterPro"/>
</dbReference>
<keyword evidence="1" id="KW-0812">Transmembrane</keyword>
<dbReference type="RefSeq" id="WP_245696504.1">
    <property type="nucleotide sequence ID" value="NZ_FNCI01000015.1"/>
</dbReference>
<evidence type="ECO:0000313" key="3">
    <source>
        <dbReference type="EMBL" id="SDG47595.1"/>
    </source>
</evidence>
<feature type="transmembrane region" description="Helical" evidence="1">
    <location>
        <begin position="239"/>
        <end position="259"/>
    </location>
</feature>
<feature type="transmembrane region" description="Helical" evidence="1">
    <location>
        <begin position="209"/>
        <end position="232"/>
    </location>
</feature>
<keyword evidence="4" id="KW-1185">Reference proteome</keyword>
<evidence type="ECO:0000256" key="1">
    <source>
        <dbReference type="SAM" id="Phobius"/>
    </source>
</evidence>
<dbReference type="Proteomes" id="UP000198641">
    <property type="component" value="Unassembled WGS sequence"/>
</dbReference>
<dbReference type="SUPFAM" id="SSF103481">
    <property type="entry name" value="Multidrug resistance efflux transporter EmrE"/>
    <property type="match status" value="2"/>
</dbReference>
<feature type="transmembrane region" description="Helical" evidence="1">
    <location>
        <begin position="183"/>
        <end position="203"/>
    </location>
</feature>
<dbReference type="STRING" id="284577.SAMN05216571_11513"/>
<keyword evidence="1" id="KW-1133">Transmembrane helix</keyword>
<dbReference type="PANTHER" id="PTHR22911:SF103">
    <property type="entry name" value="BLR2811 PROTEIN"/>
    <property type="match status" value="1"/>
</dbReference>
<name>A0A1G7UJ64_9GAMM</name>
<dbReference type="InterPro" id="IPR000620">
    <property type="entry name" value="EamA_dom"/>
</dbReference>
<dbReference type="InterPro" id="IPR037185">
    <property type="entry name" value="EmrE-like"/>
</dbReference>
<feature type="transmembrane region" description="Helical" evidence="1">
    <location>
        <begin position="102"/>
        <end position="120"/>
    </location>
</feature>
<gene>
    <name evidence="3" type="ORF">SAMN05216571_11513</name>
</gene>
<evidence type="ECO:0000259" key="2">
    <source>
        <dbReference type="Pfam" id="PF00892"/>
    </source>
</evidence>
<feature type="transmembrane region" description="Helical" evidence="1">
    <location>
        <begin position="265"/>
        <end position="283"/>
    </location>
</feature>
<organism evidence="3 4">
    <name type="scientific">Onishia taeanensis</name>
    <dbReference type="NCBI Taxonomy" id="284577"/>
    <lineage>
        <taxon>Bacteria</taxon>
        <taxon>Pseudomonadati</taxon>
        <taxon>Pseudomonadota</taxon>
        <taxon>Gammaproteobacteria</taxon>
        <taxon>Oceanospirillales</taxon>
        <taxon>Halomonadaceae</taxon>
        <taxon>Onishia</taxon>
    </lineage>
</organism>
<evidence type="ECO:0000313" key="4">
    <source>
        <dbReference type="Proteomes" id="UP000198641"/>
    </source>
</evidence>
<protein>
    <submittedName>
        <fullName evidence="3">EamA domain-containing membrane protein RarD</fullName>
    </submittedName>
</protein>
<dbReference type="Gene3D" id="1.10.3730.20">
    <property type="match status" value="1"/>
</dbReference>
<reference evidence="3 4" key="1">
    <citation type="submission" date="2016-10" db="EMBL/GenBank/DDBJ databases">
        <authorList>
            <person name="de Groot N.N."/>
        </authorList>
    </citation>
    <scope>NUCLEOTIDE SEQUENCE [LARGE SCALE GENOMIC DNA]</scope>
    <source>
        <strain evidence="3 4">BH539</strain>
    </source>
</reference>
<feature type="domain" description="EamA" evidence="2">
    <location>
        <begin position="11"/>
        <end position="143"/>
    </location>
</feature>
<dbReference type="EMBL" id="FNCI01000015">
    <property type="protein sequence ID" value="SDG47595.1"/>
    <property type="molecule type" value="Genomic_DNA"/>
</dbReference>
<proteinExistence type="predicted"/>
<feature type="transmembrane region" description="Helical" evidence="1">
    <location>
        <begin position="127"/>
        <end position="144"/>
    </location>
</feature>
<dbReference type="PANTHER" id="PTHR22911">
    <property type="entry name" value="ACYL-MALONYL CONDENSING ENZYME-RELATED"/>
    <property type="match status" value="1"/>
</dbReference>
<feature type="transmembrane region" description="Helical" evidence="1">
    <location>
        <begin position="76"/>
        <end position="96"/>
    </location>
</feature>
<dbReference type="Pfam" id="PF00892">
    <property type="entry name" value="EamA"/>
    <property type="match status" value="2"/>
</dbReference>
<feature type="transmembrane region" description="Helical" evidence="1">
    <location>
        <begin position="42"/>
        <end position="64"/>
    </location>
</feature>
<feature type="transmembrane region" description="Helical" evidence="1">
    <location>
        <begin position="150"/>
        <end position="171"/>
    </location>
</feature>
<sequence>MSSSLLSSSQKGILWMCAGVFCLSVGDAISKWLGDVHSPIQIIFFRTLVSLPLIAVIAYFNGGLRKLSTQRPGVHLVRGLLAAGTMLCFVFGLTVLSLAEATAIAFAAPMFVTLLSVPLLGERVERLPLIAALVGFCGVLVVVRPGAAGFQLGALVVVTAALFYALVMITARRYGVRENLWAMVFYVTLVPFVVTGAMLPWAWQAPWPLHWLGFLGAGVFGIGAMACITLAFRHAPAALAAPFDYTGMVWAVLFGWWFWGEMPDLWVYIGTLIIIASGLAIAYHERRTSLKRRPAS</sequence>
<feature type="transmembrane region" description="Helical" evidence="1">
    <location>
        <begin position="12"/>
        <end position="30"/>
    </location>
</feature>